<sequence length="102" mass="12240">MLFLKVMTLIQNRIYIKVIFLSAINVYFCAWIFHVFVLVGKKWKNPIIYIIIIHYDLRYLGVTKWFLTINLKIKHLKPLIKTSKIFLFIFISLIINVLSKTH</sequence>
<accession>A0A1Y2FTP7</accession>
<keyword evidence="1" id="KW-0472">Membrane</keyword>
<keyword evidence="1" id="KW-1133">Transmembrane helix</keyword>
<evidence type="ECO:0000313" key="2">
    <source>
        <dbReference type="EMBL" id="ORY87358.1"/>
    </source>
</evidence>
<keyword evidence="3" id="KW-1185">Reference proteome</keyword>
<evidence type="ECO:0000313" key="3">
    <source>
        <dbReference type="Proteomes" id="UP000193920"/>
    </source>
</evidence>
<protein>
    <submittedName>
        <fullName evidence="2">Uncharacterized protein</fullName>
    </submittedName>
</protein>
<feature type="transmembrane region" description="Helical" evidence="1">
    <location>
        <begin position="46"/>
        <end position="67"/>
    </location>
</feature>
<name>A0A1Y2FTP7_9FUNG</name>
<keyword evidence="1" id="KW-0812">Transmembrane</keyword>
<dbReference type="AlphaFoldDB" id="A0A1Y2FTP7"/>
<gene>
    <name evidence="2" type="ORF">LY90DRAFT_2457</name>
</gene>
<feature type="transmembrane region" description="Helical" evidence="1">
    <location>
        <begin position="79"/>
        <end position="99"/>
    </location>
</feature>
<comment type="caution">
    <text evidence="2">The sequence shown here is derived from an EMBL/GenBank/DDBJ whole genome shotgun (WGS) entry which is preliminary data.</text>
</comment>
<reference evidence="2 3" key="1">
    <citation type="submission" date="2016-08" db="EMBL/GenBank/DDBJ databases">
        <title>A Parts List for Fungal Cellulosomes Revealed by Comparative Genomics.</title>
        <authorList>
            <consortium name="DOE Joint Genome Institute"/>
            <person name="Haitjema C.H."/>
            <person name="Gilmore S.P."/>
            <person name="Henske J.K."/>
            <person name="Solomon K.V."/>
            <person name="De Groot R."/>
            <person name="Kuo A."/>
            <person name="Mondo S.J."/>
            <person name="Salamov A.A."/>
            <person name="Labutti K."/>
            <person name="Zhao Z."/>
            <person name="Chiniquy J."/>
            <person name="Barry K."/>
            <person name="Brewer H.M."/>
            <person name="Purvine S.O."/>
            <person name="Wright A.T."/>
            <person name="Boxma B."/>
            <person name="Van Alen T."/>
            <person name="Hackstein J.H."/>
            <person name="Baker S.E."/>
            <person name="Grigoriev I.V."/>
            <person name="O'Malley M.A."/>
        </authorList>
    </citation>
    <scope>NUCLEOTIDE SEQUENCE [LARGE SCALE GENOMIC DNA]</scope>
    <source>
        <strain evidence="2 3">G1</strain>
    </source>
</reference>
<proteinExistence type="predicted"/>
<dbReference type="Proteomes" id="UP000193920">
    <property type="component" value="Unassembled WGS sequence"/>
</dbReference>
<feature type="transmembrane region" description="Helical" evidence="1">
    <location>
        <begin position="14"/>
        <end position="40"/>
    </location>
</feature>
<dbReference type="EMBL" id="MCOG01000001">
    <property type="protein sequence ID" value="ORY87358.1"/>
    <property type="molecule type" value="Genomic_DNA"/>
</dbReference>
<evidence type="ECO:0000256" key="1">
    <source>
        <dbReference type="SAM" id="Phobius"/>
    </source>
</evidence>
<organism evidence="2 3">
    <name type="scientific">Neocallimastix californiae</name>
    <dbReference type="NCBI Taxonomy" id="1754190"/>
    <lineage>
        <taxon>Eukaryota</taxon>
        <taxon>Fungi</taxon>
        <taxon>Fungi incertae sedis</taxon>
        <taxon>Chytridiomycota</taxon>
        <taxon>Chytridiomycota incertae sedis</taxon>
        <taxon>Neocallimastigomycetes</taxon>
        <taxon>Neocallimastigales</taxon>
        <taxon>Neocallimastigaceae</taxon>
        <taxon>Neocallimastix</taxon>
    </lineage>
</organism>